<keyword evidence="2" id="KW-0732">Signal</keyword>
<evidence type="ECO:0000313" key="3">
    <source>
        <dbReference type="EMBL" id="CAB9498359.1"/>
    </source>
</evidence>
<keyword evidence="4" id="KW-1185">Reference proteome</keyword>
<proteinExistence type="predicted"/>
<protein>
    <submittedName>
        <fullName evidence="3">Uncharacterized protein</fullName>
    </submittedName>
</protein>
<feature type="compositionally biased region" description="Gly residues" evidence="1">
    <location>
        <begin position="98"/>
        <end position="116"/>
    </location>
</feature>
<gene>
    <name evidence="3" type="ORF">SEMRO_36_G022910.1</name>
</gene>
<feature type="region of interest" description="Disordered" evidence="1">
    <location>
        <begin position="96"/>
        <end position="129"/>
    </location>
</feature>
<evidence type="ECO:0000313" key="4">
    <source>
        <dbReference type="Proteomes" id="UP001153069"/>
    </source>
</evidence>
<evidence type="ECO:0000256" key="2">
    <source>
        <dbReference type="SAM" id="SignalP"/>
    </source>
</evidence>
<reference evidence="3" key="1">
    <citation type="submission" date="2020-06" db="EMBL/GenBank/DDBJ databases">
        <authorList>
            <consortium name="Plant Systems Biology data submission"/>
        </authorList>
    </citation>
    <scope>NUCLEOTIDE SEQUENCE</scope>
    <source>
        <strain evidence="3">D6</strain>
    </source>
</reference>
<comment type="caution">
    <text evidence="3">The sequence shown here is derived from an EMBL/GenBank/DDBJ whole genome shotgun (WGS) entry which is preliminary data.</text>
</comment>
<dbReference type="Proteomes" id="UP001153069">
    <property type="component" value="Unassembled WGS sequence"/>
</dbReference>
<dbReference type="AlphaFoldDB" id="A0A9N8DCQ0"/>
<feature type="chain" id="PRO_5040310669" evidence="2">
    <location>
        <begin position="20"/>
        <end position="129"/>
    </location>
</feature>
<dbReference type="EMBL" id="CAICTM010000036">
    <property type="protein sequence ID" value="CAB9498359.1"/>
    <property type="molecule type" value="Genomic_DNA"/>
</dbReference>
<evidence type="ECO:0000256" key="1">
    <source>
        <dbReference type="SAM" id="MobiDB-lite"/>
    </source>
</evidence>
<sequence>MGLGLVLGVLGTSLGGLEGIGEGSVVGVHLEPPGLEWIKRGHRGCLKWFAGDRRGGNVGIGEEHWKAIRGSLKDLVLESLMVSHWGPTGMWGRWDSGGLLGGDDGTSDGGADGGVDGTWMEELMGPQTD</sequence>
<feature type="signal peptide" evidence="2">
    <location>
        <begin position="1"/>
        <end position="19"/>
    </location>
</feature>
<accession>A0A9N8DCQ0</accession>
<name>A0A9N8DCQ0_9STRA</name>
<organism evidence="3 4">
    <name type="scientific">Seminavis robusta</name>
    <dbReference type="NCBI Taxonomy" id="568900"/>
    <lineage>
        <taxon>Eukaryota</taxon>
        <taxon>Sar</taxon>
        <taxon>Stramenopiles</taxon>
        <taxon>Ochrophyta</taxon>
        <taxon>Bacillariophyta</taxon>
        <taxon>Bacillariophyceae</taxon>
        <taxon>Bacillariophycidae</taxon>
        <taxon>Naviculales</taxon>
        <taxon>Naviculaceae</taxon>
        <taxon>Seminavis</taxon>
    </lineage>
</organism>